<dbReference type="Araport" id="AT2G04170"/>
<reference evidence="4" key="2">
    <citation type="submission" date="2003-12" db="EMBL/GenBank/DDBJ databases">
        <title>Reconstruction of cDNA sequences for hypothetical genes in Arabidopsis thaliana from 5' and 3' RACE products.</title>
        <authorList>
            <person name="Xiao Y."/>
            <person name="Smith S.R."/>
            <person name="Ishmael N."/>
            <person name="Ayele M."/>
            <person name="Kumar N."/>
            <person name="Redman J."/>
            <person name="Riedmuller S."/>
            <person name="Utterback T."/>
            <person name="Whitelaw C.A."/>
            <person name="Fraser C.M."/>
            <person name="Town C.D."/>
        </authorList>
    </citation>
    <scope>NUCLEOTIDE SEQUENCE</scope>
</reference>
<feature type="compositionally biased region" description="Gly residues" evidence="1">
    <location>
        <begin position="98"/>
        <end position="122"/>
    </location>
</feature>
<evidence type="ECO:0000313" key="3">
    <source>
        <dbReference type="Araport" id="AT2G04170"/>
    </source>
</evidence>
<dbReference type="InterPro" id="IPR002083">
    <property type="entry name" value="MATH/TRAF_dom"/>
</dbReference>
<keyword evidence="8 9" id="KW-1267">Proteomics identification</keyword>
<organism evidence="4">
    <name type="scientific">Arabidopsis thaliana</name>
    <name type="common">Mouse-ear cress</name>
    <dbReference type="NCBI Taxonomy" id="3702"/>
    <lineage>
        <taxon>Eukaryota</taxon>
        <taxon>Viridiplantae</taxon>
        <taxon>Streptophyta</taxon>
        <taxon>Embryophyta</taxon>
        <taxon>Tracheophyta</taxon>
        <taxon>Spermatophyta</taxon>
        <taxon>Magnoliopsida</taxon>
        <taxon>eudicotyledons</taxon>
        <taxon>Gunneridae</taxon>
        <taxon>Pentapetalae</taxon>
        <taxon>rosids</taxon>
        <taxon>malvids</taxon>
        <taxon>Brassicales</taxon>
        <taxon>Brassicaceae</taxon>
        <taxon>Camelineae</taxon>
        <taxon>Arabidopsis</taxon>
    </lineage>
</organism>
<reference evidence="5" key="3">
    <citation type="submission" date="2004-06" db="EMBL/GenBank/DDBJ databases">
        <title>Arabidopsis thaliana ORF clones of hypothetical genes.</title>
        <authorList>
            <person name="Underwood B.A."/>
            <person name="Xiao Y."/>
            <person name="Moskal W."/>
            <person name="Torian U."/>
            <person name="Redman J."/>
            <person name="Wu H.C."/>
            <person name="Utterback T."/>
            <person name="Town C.D."/>
        </authorList>
    </citation>
    <scope>NUCLEOTIDE SEQUENCE</scope>
</reference>
<dbReference type="RefSeq" id="NP_178502.2">
    <property type="nucleotide sequence ID" value="NM_126454.4"/>
</dbReference>
<keyword evidence="7" id="KW-1185">Reference proteome</keyword>
<dbReference type="SUPFAM" id="SSF49599">
    <property type="entry name" value="TRAF domain-like"/>
    <property type="match status" value="2"/>
</dbReference>
<dbReference type="ProteomicsDB" id="176905"/>
<gene>
    <name evidence="3 6" type="ordered locus">At2g04170</name>
    <name evidence="6" type="ORF">T16B23.2</name>
    <name evidence="6" type="ORF">T16B23_2</name>
</gene>
<dbReference type="EMBL" id="AY501356">
    <property type="protein sequence ID" value="AAR99368.1"/>
    <property type="molecule type" value="mRNA"/>
</dbReference>
<evidence type="ECO:0000313" key="4">
    <source>
        <dbReference type="EMBL" id="AAR99368.1"/>
    </source>
</evidence>
<sequence>MNRGGCGGGPGRGGRGFGGRGGGPGFGPGGPGFGPGGPGFGPGGPGFGPGGPGFGGRGPRGPGFGPRGPGPWSGPRGPRPGGGGGPGPGPWSGPRGPRPGGGGGPGSGCGSGTGGGNQGQGGMWRDERPSNKILTITSFSVIKGRGEPYESSVFEAGGYKWRLVLYVNGNQNDGGNNHISLYVRIEETESLPKGWEVNVELKLFVYNGKQRKYLIVKDGIVKRYNDAKKEWGYGKLIPLTTFLDTNEGYLEQDIASFGAEIFSGTAVQVQEKVTFISNPPNNVFTWKILHFSNLEDKFYYSDDFLVEDRYWRLGFNPKGTGDGRSQAIPIFLYAQGHKPNAVATNTWGAVNLRLKNQRSSNHAQIYSAAWYPTRSDYGVGVNTIISLAEFNDASKGYSVNDSIIFEAEMVKVSVTNIVPI</sequence>
<dbReference type="EMBL" id="AY649317">
    <property type="protein sequence ID" value="AAT69234.1"/>
    <property type="molecule type" value="mRNA"/>
</dbReference>
<evidence type="ECO:0007829" key="8">
    <source>
        <dbReference type="PeptideAtlas" id="Q6RF45"/>
    </source>
</evidence>
<dbReference type="Gene3D" id="2.60.210.10">
    <property type="entry name" value="Apoptosis, Tumor Necrosis Factor Receptor Associated Protein 2, Chain A"/>
    <property type="match status" value="2"/>
</dbReference>
<dbReference type="TAIR" id="AT2G04170"/>
<feature type="domain" description="MATH" evidence="2">
    <location>
        <begin position="129"/>
        <end position="261"/>
    </location>
</feature>
<dbReference type="EMBL" id="CP002685">
    <property type="protein sequence ID" value="AEC05803.1"/>
    <property type="molecule type" value="Genomic_DNA"/>
</dbReference>
<feature type="compositionally biased region" description="Gly residues" evidence="1">
    <location>
        <begin position="1"/>
        <end position="67"/>
    </location>
</feature>
<protein>
    <submittedName>
        <fullName evidence="6">TRAF-like family protein</fullName>
    </submittedName>
</protein>
<reference evidence="7" key="6">
    <citation type="journal article" date="2017" name="Plant J.">
        <title>Araport11: a complete reannotation of the Arabidopsis thaliana reference genome.</title>
        <authorList>
            <person name="Cheng C.Y."/>
            <person name="Krishnakumar V."/>
            <person name="Chan A.P."/>
            <person name="Thibaud-Nissen F."/>
            <person name="Schobel S."/>
            <person name="Town C.D."/>
        </authorList>
    </citation>
    <scope>GENOME REANNOTATION</scope>
    <source>
        <strain evidence="7">cv. Columbia</strain>
    </source>
</reference>
<reference evidence="6" key="5">
    <citation type="submission" date="2016-05" db="EMBL/GenBank/DDBJ databases">
        <authorList>
            <person name="Krishnakumar V."/>
            <person name="Cheng C.-Y."/>
            <person name="Chan A.P."/>
            <person name="Schobel S."/>
            <person name="Kim M."/>
            <person name="Ferlanti E.S."/>
            <person name="Belyaeva I."/>
            <person name="Rosen B.D."/>
            <person name="Micklem G."/>
            <person name="Miller J.R."/>
            <person name="Vaughn M."/>
            <person name="Town C.D."/>
        </authorList>
    </citation>
    <scope>NUCLEOTIDE SEQUENCE</scope>
</reference>
<dbReference type="FunCoup" id="Q6RF45">
    <property type="interactions" value="80"/>
</dbReference>
<reference evidence="6" key="4">
    <citation type="submission" date="2011-02" db="EMBL/GenBank/DDBJ databases">
        <authorList>
            <consortium name="TAIR"/>
            <person name="Swarbreck D."/>
            <person name="Lamesch P."/>
            <person name="Wilks C."/>
            <person name="Huala E."/>
        </authorList>
    </citation>
    <scope>NUCLEOTIDE SEQUENCE</scope>
</reference>
<dbReference type="PANTHER" id="PTHR46162:SF65">
    <property type="entry name" value="F9D12.8 PROTEIN-RELATED"/>
    <property type="match status" value="1"/>
</dbReference>
<evidence type="ECO:0000259" key="2">
    <source>
        <dbReference type="PROSITE" id="PS50144"/>
    </source>
</evidence>
<dbReference type="AlphaFoldDB" id="Q6RF45"/>
<dbReference type="FunFam" id="2.60.210.10:FF:000013">
    <property type="entry name" value="TRAF-like family protein"/>
    <property type="match status" value="1"/>
</dbReference>
<dbReference type="CDD" id="cd00121">
    <property type="entry name" value="MATH"/>
    <property type="match status" value="2"/>
</dbReference>
<dbReference type="PROSITE" id="PS50144">
    <property type="entry name" value="MATH"/>
    <property type="match status" value="2"/>
</dbReference>
<dbReference type="PaxDb" id="3702-AT2G04170.2"/>
<dbReference type="IntAct" id="Q6RF45">
    <property type="interactions" value="1"/>
</dbReference>
<dbReference type="EMBL" id="CP002685">
    <property type="protein sequence ID" value="AEC05802.1"/>
    <property type="molecule type" value="Genomic_DNA"/>
</dbReference>
<dbReference type="Proteomes" id="UP000006548">
    <property type="component" value="Chromosome 2"/>
</dbReference>
<dbReference type="ExpressionAtlas" id="Q6RF45">
    <property type="expression patterns" value="baseline and differential"/>
</dbReference>
<evidence type="ECO:0000313" key="6">
    <source>
        <dbReference type="EMBL" id="AEC05802.1"/>
    </source>
</evidence>
<feature type="domain" description="MATH" evidence="2">
    <location>
        <begin position="281"/>
        <end position="409"/>
    </location>
</feature>
<dbReference type="SMART" id="SM00061">
    <property type="entry name" value="MATH"/>
    <property type="match status" value="2"/>
</dbReference>
<dbReference type="PANTHER" id="PTHR46162">
    <property type="entry name" value="TRAF-LIKE FAMILY PROTEIN"/>
    <property type="match status" value="1"/>
</dbReference>
<dbReference type="eggNOG" id="KOG1987">
    <property type="taxonomic scope" value="Eukaryota"/>
</dbReference>
<dbReference type="SMR" id="Q6RF45"/>
<dbReference type="GeneID" id="814954"/>
<proteinExistence type="evidence at protein level"/>
<evidence type="ECO:0000256" key="1">
    <source>
        <dbReference type="SAM" id="MobiDB-lite"/>
    </source>
</evidence>
<evidence type="ECO:0007829" key="9">
    <source>
        <dbReference type="ProteomicsDB" id="Q6RF45"/>
    </source>
</evidence>
<evidence type="ECO:0000313" key="5">
    <source>
        <dbReference type="EMBL" id="AAT69234.1"/>
    </source>
</evidence>
<accession>Q6RF45</accession>
<dbReference type="InterPro" id="IPR008974">
    <property type="entry name" value="TRAF-like"/>
</dbReference>
<dbReference type="Pfam" id="PF22486">
    <property type="entry name" value="MATH_2"/>
    <property type="match status" value="2"/>
</dbReference>
<reference evidence="6 7" key="1">
    <citation type="journal article" date="1999" name="Nature">
        <title>Sequence and analysis of chromosome 2 of the plant Arabidopsis thaliana.</title>
        <authorList>
            <person name="Lin X."/>
            <person name="Kaul S."/>
            <person name="Rounsley S."/>
            <person name="Shea T.P."/>
            <person name="Benito M.I."/>
            <person name="Town C.D."/>
            <person name="Fujii C.Y."/>
            <person name="Mason T."/>
            <person name="Bowman C.L."/>
            <person name="Barnstead M."/>
            <person name="Feldblyum T.V."/>
            <person name="Buell C.R."/>
            <person name="Ketchum K.A."/>
            <person name="Lee J."/>
            <person name="Ronning C.M."/>
            <person name="Koo H.L."/>
            <person name="Moffat K.S."/>
            <person name="Cronin L.A."/>
            <person name="Shen M."/>
            <person name="Pai G."/>
            <person name="Van Aken S."/>
            <person name="Umayam L."/>
            <person name="Tallon L.J."/>
            <person name="Gill J.E."/>
            <person name="Adams M.D."/>
            <person name="Carrera A.J."/>
            <person name="Creasy T.H."/>
            <person name="Goodman H.M."/>
            <person name="Somerville C.R."/>
            <person name="Copenhaver G.P."/>
            <person name="Preuss D."/>
            <person name="Nierman W.C."/>
            <person name="White O."/>
            <person name="Eisen J.A."/>
            <person name="Salzberg S.L."/>
            <person name="Fraser C.M."/>
            <person name="Venter J.C."/>
        </authorList>
    </citation>
    <scope>NUCLEOTIDE SEQUENCE [LARGE SCALE GENOMIC DNA]</scope>
    <source>
        <strain evidence="7">cv. Columbia</strain>
    </source>
</reference>
<feature type="region of interest" description="Disordered" evidence="1">
    <location>
        <begin position="1"/>
        <end position="130"/>
    </location>
</feature>
<evidence type="ECO:0000313" key="7">
    <source>
        <dbReference type="Proteomes" id="UP000006548"/>
    </source>
</evidence>
<name>Q6RF45_ARATH</name>
<dbReference type="FunFam" id="2.60.210.10:FF:000022">
    <property type="entry name" value="TRAF-like family protein"/>
    <property type="match status" value="1"/>
</dbReference>